<dbReference type="FunFam" id="3.80.10.10:FF:000095">
    <property type="entry name" value="LRR receptor-like serine/threonine-protein kinase GSO1"/>
    <property type="match status" value="1"/>
</dbReference>
<dbReference type="SUPFAM" id="SSF52058">
    <property type="entry name" value="L domain-like"/>
    <property type="match status" value="3"/>
</dbReference>
<comment type="caution">
    <text evidence="15">The sequence shown here is derived from an EMBL/GenBank/DDBJ whole genome shotgun (WGS) entry which is preliminary data.</text>
</comment>
<accession>A0A834T431</accession>
<evidence type="ECO:0000256" key="7">
    <source>
        <dbReference type="ARBA" id="ARBA00022737"/>
    </source>
</evidence>
<keyword evidence="8 12" id="KW-1133">Transmembrane helix</keyword>
<evidence type="ECO:0000256" key="3">
    <source>
        <dbReference type="ARBA" id="ARBA00022475"/>
    </source>
</evidence>
<dbReference type="PANTHER" id="PTHR48063:SF112">
    <property type="entry name" value="RECEPTOR LIKE PROTEIN 30-LIKE"/>
    <property type="match status" value="1"/>
</dbReference>
<evidence type="ECO:0000259" key="13">
    <source>
        <dbReference type="Pfam" id="PF08263"/>
    </source>
</evidence>
<dbReference type="Gene3D" id="3.80.10.10">
    <property type="entry name" value="Ribonuclease Inhibitor"/>
    <property type="match status" value="4"/>
</dbReference>
<dbReference type="FunFam" id="3.80.10.10:FF:000111">
    <property type="entry name" value="LRR receptor-like serine/threonine-protein kinase ERECTA"/>
    <property type="match status" value="1"/>
</dbReference>
<feature type="domain" description="Disease resistance R13L4/SHOC-2-like LRR" evidence="14">
    <location>
        <begin position="404"/>
        <end position="581"/>
    </location>
</feature>
<dbReference type="PANTHER" id="PTHR48063">
    <property type="entry name" value="LRR RECEPTOR-LIKE KINASE"/>
    <property type="match status" value="1"/>
</dbReference>
<keyword evidence="4" id="KW-0433">Leucine-rich repeat</keyword>
<proteinExistence type="inferred from homology"/>
<keyword evidence="11" id="KW-0325">Glycoprotein</keyword>
<evidence type="ECO:0000256" key="5">
    <source>
        <dbReference type="ARBA" id="ARBA00022692"/>
    </source>
</evidence>
<dbReference type="Pfam" id="PF00560">
    <property type="entry name" value="LRR_1"/>
    <property type="match status" value="6"/>
</dbReference>
<dbReference type="PRINTS" id="PR00019">
    <property type="entry name" value="LEURICHRPT"/>
</dbReference>
<protein>
    <submittedName>
        <fullName evidence="15">Receptor-like protein EIX2</fullName>
    </submittedName>
</protein>
<evidence type="ECO:0000259" key="14">
    <source>
        <dbReference type="Pfam" id="PF23598"/>
    </source>
</evidence>
<keyword evidence="16" id="KW-1185">Reference proteome</keyword>
<evidence type="ECO:0000256" key="12">
    <source>
        <dbReference type="SAM" id="Phobius"/>
    </source>
</evidence>
<dbReference type="InterPro" id="IPR046956">
    <property type="entry name" value="RLP23-like"/>
</dbReference>
<evidence type="ECO:0000256" key="6">
    <source>
        <dbReference type="ARBA" id="ARBA00022729"/>
    </source>
</evidence>
<dbReference type="InterPro" id="IPR032675">
    <property type="entry name" value="LRR_dom_sf"/>
</dbReference>
<keyword evidence="6" id="KW-0732">Signal</keyword>
<evidence type="ECO:0000256" key="4">
    <source>
        <dbReference type="ARBA" id="ARBA00022614"/>
    </source>
</evidence>
<keyword evidence="3" id="KW-1003">Cell membrane</keyword>
<dbReference type="SMART" id="SM00365">
    <property type="entry name" value="LRR_SD22"/>
    <property type="match status" value="8"/>
</dbReference>
<evidence type="ECO:0000256" key="10">
    <source>
        <dbReference type="ARBA" id="ARBA00023170"/>
    </source>
</evidence>
<dbReference type="SMART" id="SM00369">
    <property type="entry name" value="LRR_TYP"/>
    <property type="match status" value="10"/>
</dbReference>
<evidence type="ECO:0000256" key="11">
    <source>
        <dbReference type="ARBA" id="ARBA00023180"/>
    </source>
</evidence>
<dbReference type="FunFam" id="3.80.10.10:FF:000213">
    <property type="entry name" value="Tyrosine-sulfated glycopeptide receptor 1"/>
    <property type="match status" value="1"/>
</dbReference>
<dbReference type="AlphaFoldDB" id="A0A834T431"/>
<evidence type="ECO:0000313" key="16">
    <source>
        <dbReference type="Proteomes" id="UP000634136"/>
    </source>
</evidence>
<gene>
    <name evidence="15" type="ORF">G2W53_029303</name>
</gene>
<evidence type="ECO:0000256" key="2">
    <source>
        <dbReference type="ARBA" id="ARBA00009592"/>
    </source>
</evidence>
<reference evidence="15" key="1">
    <citation type="submission" date="2020-09" db="EMBL/GenBank/DDBJ databases">
        <title>Genome-Enabled Discovery of Anthraquinone Biosynthesis in Senna tora.</title>
        <authorList>
            <person name="Kang S.-H."/>
            <person name="Pandey R.P."/>
            <person name="Lee C.-M."/>
            <person name="Sim J.-S."/>
            <person name="Jeong J.-T."/>
            <person name="Choi B.-S."/>
            <person name="Jung M."/>
            <person name="Ginzburg D."/>
            <person name="Zhao K."/>
            <person name="Won S.Y."/>
            <person name="Oh T.-J."/>
            <person name="Yu Y."/>
            <person name="Kim N.-H."/>
            <person name="Lee O.R."/>
            <person name="Lee T.-H."/>
            <person name="Bashyal P."/>
            <person name="Kim T.-S."/>
            <person name="Lee W.-H."/>
            <person name="Kawkins C."/>
            <person name="Kim C.-K."/>
            <person name="Kim J.S."/>
            <person name="Ahn B.O."/>
            <person name="Rhee S.Y."/>
            <person name="Sohng J.K."/>
        </authorList>
    </citation>
    <scope>NUCLEOTIDE SEQUENCE</scope>
    <source>
        <tissue evidence="15">Leaf</tissue>
    </source>
</reference>
<keyword evidence="10 15" id="KW-0675">Receptor</keyword>
<feature type="transmembrane region" description="Helical" evidence="12">
    <location>
        <begin position="926"/>
        <end position="949"/>
    </location>
</feature>
<feature type="domain" description="Leucine-rich repeat-containing N-terminal plant-type" evidence="13">
    <location>
        <begin position="122"/>
        <end position="160"/>
    </location>
</feature>
<dbReference type="Pfam" id="PF23598">
    <property type="entry name" value="LRR_14"/>
    <property type="match status" value="1"/>
</dbReference>
<comment type="subcellular location">
    <subcellularLocation>
        <location evidence="1">Cell membrane</location>
        <topology evidence="1">Single-pass type I membrane protein</topology>
    </subcellularLocation>
</comment>
<keyword evidence="5 12" id="KW-0812">Transmembrane</keyword>
<dbReference type="Pfam" id="PF08263">
    <property type="entry name" value="LRRNT_2"/>
    <property type="match status" value="1"/>
</dbReference>
<evidence type="ECO:0000256" key="1">
    <source>
        <dbReference type="ARBA" id="ARBA00004251"/>
    </source>
</evidence>
<evidence type="ECO:0000256" key="8">
    <source>
        <dbReference type="ARBA" id="ARBA00022989"/>
    </source>
</evidence>
<keyword evidence="7" id="KW-0677">Repeat</keyword>
<dbReference type="Pfam" id="PF13855">
    <property type="entry name" value="LRR_8"/>
    <property type="match status" value="3"/>
</dbReference>
<dbReference type="InterPro" id="IPR001611">
    <property type="entry name" value="Leu-rich_rpt"/>
</dbReference>
<keyword evidence="9 12" id="KW-0472">Membrane</keyword>
<comment type="similarity">
    <text evidence="2">Belongs to the RLP family.</text>
</comment>
<dbReference type="InterPro" id="IPR003591">
    <property type="entry name" value="Leu-rich_rpt_typical-subtyp"/>
</dbReference>
<dbReference type="Proteomes" id="UP000634136">
    <property type="component" value="Unassembled WGS sequence"/>
</dbReference>
<dbReference type="InterPro" id="IPR055414">
    <property type="entry name" value="LRR_R13L4/SHOC2-like"/>
</dbReference>
<organism evidence="15 16">
    <name type="scientific">Senna tora</name>
    <dbReference type="NCBI Taxonomy" id="362788"/>
    <lineage>
        <taxon>Eukaryota</taxon>
        <taxon>Viridiplantae</taxon>
        <taxon>Streptophyta</taxon>
        <taxon>Embryophyta</taxon>
        <taxon>Tracheophyta</taxon>
        <taxon>Spermatophyta</taxon>
        <taxon>Magnoliopsida</taxon>
        <taxon>eudicotyledons</taxon>
        <taxon>Gunneridae</taxon>
        <taxon>Pentapetalae</taxon>
        <taxon>rosids</taxon>
        <taxon>fabids</taxon>
        <taxon>Fabales</taxon>
        <taxon>Fabaceae</taxon>
        <taxon>Caesalpinioideae</taxon>
        <taxon>Cassia clade</taxon>
        <taxon>Senna</taxon>
    </lineage>
</organism>
<name>A0A834T431_9FABA</name>
<dbReference type="GO" id="GO:0005886">
    <property type="term" value="C:plasma membrane"/>
    <property type="evidence" value="ECO:0007669"/>
    <property type="project" value="UniProtKB-SubCell"/>
</dbReference>
<dbReference type="EMBL" id="JAAIUW010000009">
    <property type="protein sequence ID" value="KAF7815334.1"/>
    <property type="molecule type" value="Genomic_DNA"/>
</dbReference>
<dbReference type="InterPro" id="IPR013210">
    <property type="entry name" value="LRR_N_plant-typ"/>
</dbReference>
<evidence type="ECO:0000313" key="15">
    <source>
        <dbReference type="EMBL" id="KAF7815334.1"/>
    </source>
</evidence>
<evidence type="ECO:0000256" key="9">
    <source>
        <dbReference type="ARBA" id="ARBA00023136"/>
    </source>
</evidence>
<sequence>MVNSRFSNKFFKSNLQEWILLNLSNDLSQEGDSRWNSIFGIACWLIWKQRNHWIFNGKTENAITLSPLIDMHWKDFAQADKIRNMGLSSSSPSEVSTYDSYKPDKGWIKINVDGNSTSSCNERERLALLKFRESFTRTTLGPLSSWEGDDCCNWKGVSCDAITGHVIKLDASLSCSPQSCSMKCTSDPKCGVTNIKLTYLSLSSSGFSGNIPHELGNLSNLDVLDLSGNPSLHDDDIGWLSGLSSLKSLRLSGVSLHKANNLFQVLYTLPSLVQAEFSNCGISKIHTLPHVPLLPNVEYLDLSHNSLDGPIPDAFQNITAIRDLDLSYNSLSSVPHWLGNLHSLVHLTLSFNSIDRIEGSIISVLRNTCSLLSLDLSQQNIDGSGGSLVSFGKGNLSGCMRYDLEELLLSQSGIKDSLPSWLGELNNLKTLDLSNNFFHGEIPASLGRLLGLVKLDFSSNQLSGTIPESLGQMVNLSTLSMSRNSLEGTFSKIHLQNLSSIESLQIGFNKLSVKIDSDWSPPFQFLSELGMASCNIGPEFPQWLLKQEQLESLDLSNNSIRGTIPENIADQLPYLRYLNLKGNFLEGSIPNTLCEIFMIATLDLSNNELSGEVPNCWRGELTVINLSSNRLSGHIPSSFGNLSRLLWLNLSNNSLHGDLTQALKNIKKPQILDLGENQFSGIISSWIVESSLQELKVLRLSQNLLTGDIPSSLCHLPLRIIDLASNNLSGSIPTCVSNFSGMVKQSRDDSDEFLTLSDDQFKDQGVKQVLKGLEQDYTKNLKYLRNIDLSSNNLTGIIPESLTHLLGLNGLNLAHNTLSGNIPNKIGEMRSLESLDLSSNKLYSSIPTNMLTLTSLSFLNLSDNNFSGPIPRGAQFFTFGPSSFGGNPFLCGDPLSNACSGNPPTSPGNVDESNDYDDDDEKKEKVLFYFVIALGFITGFWGSIGVLIYKRNWRHACFRRVENLADILYVETVIRMARLKKMIKKN</sequence>
<dbReference type="OrthoDB" id="1060944at2759"/>